<dbReference type="Pfam" id="PF00300">
    <property type="entry name" value="His_Phos_1"/>
    <property type="match status" value="1"/>
</dbReference>
<keyword evidence="6" id="KW-1133">Transmembrane helix</keyword>
<sequence length="294" mass="33755">MYATSKNTMPQRSLASQMCVICLHLTQRFLTLRFLFGLFTGIFFTIIIYHRNESVVDKQPHFRADQSKFEYEKNQLLPDDVSVKTSAGWNSSWDGLKRETSALRHLYLIRHGQYFDNAQSLSEMKLTILGREQLKYTGIRLNQMNIQFNRLIHSGMVRALESATIINEQLDQKLTLIQDANLTEGLPVAPVPYAGISQRDVDSYGDKARIDAAFATYFHRARHNQPRETHDILVFHANLLRYFICKVMQFPTQAWLRMTLNHGSITQITILSDGSIIMKSMGDSGFIPANKVTF</sequence>
<accession>A0A815XBX4</accession>
<dbReference type="InterPro" id="IPR013078">
    <property type="entry name" value="His_Pase_superF_clade-1"/>
</dbReference>
<dbReference type="AlphaFoldDB" id="A0A815XBX4"/>
<dbReference type="InterPro" id="IPR051021">
    <property type="entry name" value="Mito_Ser/Thr_phosphatase"/>
</dbReference>
<comment type="similarity">
    <text evidence="1">Belongs to the phosphoglycerate mutase family. BPG-dependent PGAM subfamily.</text>
</comment>
<comment type="caution">
    <text evidence="7">The sequence shown here is derived from an EMBL/GenBank/DDBJ whole genome shotgun (WGS) entry which is preliminary data.</text>
</comment>
<evidence type="ECO:0000313" key="7">
    <source>
        <dbReference type="EMBL" id="CAF1555678.1"/>
    </source>
</evidence>
<dbReference type="GO" id="GO:0004722">
    <property type="term" value="F:protein serine/threonine phosphatase activity"/>
    <property type="evidence" value="ECO:0007669"/>
    <property type="project" value="UniProtKB-EC"/>
</dbReference>
<dbReference type="Gene3D" id="3.40.50.1240">
    <property type="entry name" value="Phosphoglycerate mutase-like"/>
    <property type="match status" value="1"/>
</dbReference>
<evidence type="ECO:0000256" key="5">
    <source>
        <dbReference type="ARBA" id="ARBA00040722"/>
    </source>
</evidence>
<evidence type="ECO:0000256" key="1">
    <source>
        <dbReference type="ARBA" id="ARBA00006717"/>
    </source>
</evidence>
<dbReference type="GO" id="GO:0090141">
    <property type="term" value="P:positive regulation of mitochondrial fission"/>
    <property type="evidence" value="ECO:0007669"/>
    <property type="project" value="TreeGrafter"/>
</dbReference>
<dbReference type="SUPFAM" id="SSF53254">
    <property type="entry name" value="Phosphoglycerate mutase-like"/>
    <property type="match status" value="1"/>
</dbReference>
<evidence type="ECO:0000256" key="6">
    <source>
        <dbReference type="SAM" id="Phobius"/>
    </source>
</evidence>
<dbReference type="PANTHER" id="PTHR20935:SF0">
    <property type="entry name" value="SERINE_THREONINE-PROTEIN PHOSPHATASE PGAM5, MITOCHONDRIAL"/>
    <property type="match status" value="1"/>
</dbReference>
<name>A0A815XBX4_ADIRI</name>
<keyword evidence="6" id="KW-0812">Transmembrane</keyword>
<dbReference type="EMBL" id="CAJNOR010005295">
    <property type="protein sequence ID" value="CAF1555678.1"/>
    <property type="molecule type" value="Genomic_DNA"/>
</dbReference>
<evidence type="ECO:0000256" key="2">
    <source>
        <dbReference type="ARBA" id="ARBA00013081"/>
    </source>
</evidence>
<dbReference type="CDD" id="cd07067">
    <property type="entry name" value="HP_PGM_like"/>
    <property type="match status" value="1"/>
</dbReference>
<reference evidence="7" key="1">
    <citation type="submission" date="2021-02" db="EMBL/GenBank/DDBJ databases">
        <authorList>
            <person name="Nowell W R."/>
        </authorList>
    </citation>
    <scope>NUCLEOTIDE SEQUENCE</scope>
</reference>
<keyword evidence="8" id="KW-1185">Reference proteome</keyword>
<proteinExistence type="inferred from homology"/>
<feature type="transmembrane region" description="Helical" evidence="6">
    <location>
        <begin position="30"/>
        <end position="49"/>
    </location>
</feature>
<evidence type="ECO:0000256" key="4">
    <source>
        <dbReference type="ARBA" id="ARBA00039765"/>
    </source>
</evidence>
<keyword evidence="3" id="KW-0378">Hydrolase</keyword>
<organism evidence="7 8">
    <name type="scientific">Adineta ricciae</name>
    <name type="common">Rotifer</name>
    <dbReference type="NCBI Taxonomy" id="249248"/>
    <lineage>
        <taxon>Eukaryota</taxon>
        <taxon>Metazoa</taxon>
        <taxon>Spiralia</taxon>
        <taxon>Gnathifera</taxon>
        <taxon>Rotifera</taxon>
        <taxon>Eurotatoria</taxon>
        <taxon>Bdelloidea</taxon>
        <taxon>Adinetida</taxon>
        <taxon>Adinetidae</taxon>
        <taxon>Adineta</taxon>
    </lineage>
</organism>
<gene>
    <name evidence="7" type="ORF">XAT740_LOCUS43234</name>
</gene>
<dbReference type="Proteomes" id="UP000663828">
    <property type="component" value="Unassembled WGS sequence"/>
</dbReference>
<evidence type="ECO:0000256" key="3">
    <source>
        <dbReference type="ARBA" id="ARBA00022801"/>
    </source>
</evidence>
<evidence type="ECO:0000313" key="8">
    <source>
        <dbReference type="Proteomes" id="UP000663828"/>
    </source>
</evidence>
<protein>
    <recommendedName>
        <fullName evidence="4">Serine/threonine-protein phosphatase PGAM5, mitochondrial</fullName>
        <ecNumber evidence="2">3.1.3.16</ecNumber>
    </recommendedName>
    <alternativeName>
        <fullName evidence="5">Serine/threonine-protein phosphatase Pgam5, mitochondrial</fullName>
    </alternativeName>
</protein>
<dbReference type="EC" id="3.1.3.16" evidence="2"/>
<dbReference type="PANTHER" id="PTHR20935">
    <property type="entry name" value="PHOSPHOGLYCERATE MUTASE-RELATED"/>
    <property type="match status" value="1"/>
</dbReference>
<dbReference type="GO" id="GO:0005739">
    <property type="term" value="C:mitochondrion"/>
    <property type="evidence" value="ECO:0007669"/>
    <property type="project" value="TreeGrafter"/>
</dbReference>
<keyword evidence="6" id="KW-0472">Membrane</keyword>
<dbReference type="InterPro" id="IPR029033">
    <property type="entry name" value="His_PPase_superfam"/>
</dbReference>